<dbReference type="Proteomes" id="UP001286313">
    <property type="component" value="Unassembled WGS sequence"/>
</dbReference>
<feature type="transmembrane region" description="Helical" evidence="9">
    <location>
        <begin position="130"/>
        <end position="153"/>
    </location>
</feature>
<dbReference type="InterPro" id="IPR005829">
    <property type="entry name" value="Sugar_transporter_CS"/>
</dbReference>
<feature type="transmembrane region" description="Helical" evidence="9">
    <location>
        <begin position="510"/>
        <end position="531"/>
    </location>
</feature>
<feature type="compositionally biased region" description="Polar residues" evidence="8">
    <location>
        <begin position="22"/>
        <end position="33"/>
    </location>
</feature>
<feature type="transmembrane region" description="Helical" evidence="9">
    <location>
        <begin position="375"/>
        <end position="397"/>
    </location>
</feature>
<dbReference type="SUPFAM" id="SSF103473">
    <property type="entry name" value="MFS general substrate transporter"/>
    <property type="match status" value="1"/>
</dbReference>
<evidence type="ECO:0000256" key="3">
    <source>
        <dbReference type="ARBA" id="ARBA00022475"/>
    </source>
</evidence>
<evidence type="ECO:0000259" key="10">
    <source>
        <dbReference type="PROSITE" id="PS50850"/>
    </source>
</evidence>
<feature type="transmembrane region" description="Helical" evidence="9">
    <location>
        <begin position="472"/>
        <end position="495"/>
    </location>
</feature>
<dbReference type="GO" id="GO:0005886">
    <property type="term" value="C:plasma membrane"/>
    <property type="evidence" value="ECO:0007669"/>
    <property type="project" value="UniProtKB-SubCell"/>
</dbReference>
<feature type="transmembrane region" description="Helical" evidence="9">
    <location>
        <begin position="204"/>
        <end position="225"/>
    </location>
</feature>
<feature type="region of interest" description="Disordered" evidence="8">
    <location>
        <begin position="1"/>
        <end position="77"/>
    </location>
</feature>
<dbReference type="InterPro" id="IPR020846">
    <property type="entry name" value="MFS_dom"/>
</dbReference>
<dbReference type="Gene3D" id="1.20.1250.20">
    <property type="entry name" value="MFS general substrate transporter like domains"/>
    <property type="match status" value="1"/>
</dbReference>
<dbReference type="InterPro" id="IPR036259">
    <property type="entry name" value="MFS_trans_sf"/>
</dbReference>
<keyword evidence="5 9" id="KW-0812">Transmembrane</keyword>
<evidence type="ECO:0000256" key="6">
    <source>
        <dbReference type="ARBA" id="ARBA00022989"/>
    </source>
</evidence>
<dbReference type="PANTHER" id="PTHR48021:SF1">
    <property type="entry name" value="GH07001P-RELATED"/>
    <property type="match status" value="1"/>
</dbReference>
<comment type="subcellular location">
    <subcellularLocation>
        <location evidence="1">Cell membrane</location>
        <topology evidence="1">Multi-pass membrane protein</topology>
    </subcellularLocation>
</comment>
<feature type="transmembrane region" description="Helical" evidence="9">
    <location>
        <begin position="285"/>
        <end position="307"/>
    </location>
</feature>
<proteinExistence type="predicted"/>
<comment type="caution">
    <text evidence="11">The sequence shown here is derived from an EMBL/GenBank/DDBJ whole genome shotgun (WGS) entry which is preliminary data.</text>
</comment>
<keyword evidence="6 9" id="KW-1133">Transmembrane helix</keyword>
<dbReference type="FunFam" id="1.20.1250.20:FF:000218">
    <property type="entry name" value="facilitated trehalose transporter Tret1"/>
    <property type="match status" value="1"/>
</dbReference>
<feature type="transmembrane region" description="Helical" evidence="9">
    <location>
        <begin position="439"/>
        <end position="460"/>
    </location>
</feature>
<sequence length="585" mass="64481">MSPTSNTTKGQETSHVGRKHLNLNTEAMGQHTTKGNDHTTEITGHDNPAYYHTDGVNDYPPNDHTAKVNGQDNPAFLCGPEDKPASRPPYISPEGALELKEVQLDKQQYNNQEEGRETVKEVKPQIKLQVVAAVLTSLTHVVVGSIVGIPGVILPSLTDPNSSDIFLEPTQVALFGSAVHLGAIVGSVIAGVTNIYLGQRITLLVSMPSALVFWLAMSFTPSVWVLQLLRILIGVAVGLMGAASGNYVVEITHTNFRGRLTGMIDTGRQVGLLLVYIIGSLDLTWRQVMVVTGCITTIPPFIGFLFLPNSPRWLVTRGRHNEALKALEFFRGPDFNSESEFQTIVEQFQQTTKCKKRTCDDFRGLLEPSVLHRMLFLSFLMIVIQFTGNIPIATYIVPIFKASDSELNSYISAMLIGATRVLGCCAFLLVVDRVGRRKLAIIPCIVCALSLLVLAVYFLLRTCGQDVTRIRWLPLAALVVFSPFVCACQSMVSLLRSELLPTHVRPQGTAILYILFFLGLYAATQTFPLMLPVVFEYGTFLIYSSCCILMALVIAAVLPETRGLSLEQIEDLFRYKKHASQEHDP</sequence>
<evidence type="ECO:0000256" key="4">
    <source>
        <dbReference type="ARBA" id="ARBA00022597"/>
    </source>
</evidence>
<feature type="compositionally biased region" description="Polar residues" evidence="8">
    <location>
        <begin position="1"/>
        <end position="14"/>
    </location>
</feature>
<dbReference type="EMBL" id="JAWQEG010001550">
    <property type="protein sequence ID" value="KAK3878525.1"/>
    <property type="molecule type" value="Genomic_DNA"/>
</dbReference>
<protein>
    <recommendedName>
        <fullName evidence="10">Major facilitator superfamily (MFS) profile domain-containing protein</fullName>
    </recommendedName>
</protein>
<keyword evidence="3" id="KW-1003">Cell membrane</keyword>
<evidence type="ECO:0000256" key="7">
    <source>
        <dbReference type="ARBA" id="ARBA00023136"/>
    </source>
</evidence>
<dbReference type="PROSITE" id="PS00217">
    <property type="entry name" value="SUGAR_TRANSPORT_2"/>
    <property type="match status" value="1"/>
</dbReference>
<feature type="transmembrane region" description="Helical" evidence="9">
    <location>
        <begin position="537"/>
        <end position="558"/>
    </location>
</feature>
<dbReference type="InterPro" id="IPR050549">
    <property type="entry name" value="MFS_Trehalose_Transporter"/>
</dbReference>
<organism evidence="11 12">
    <name type="scientific">Petrolisthes cinctipes</name>
    <name type="common">Flat porcelain crab</name>
    <dbReference type="NCBI Taxonomy" id="88211"/>
    <lineage>
        <taxon>Eukaryota</taxon>
        <taxon>Metazoa</taxon>
        <taxon>Ecdysozoa</taxon>
        <taxon>Arthropoda</taxon>
        <taxon>Crustacea</taxon>
        <taxon>Multicrustacea</taxon>
        <taxon>Malacostraca</taxon>
        <taxon>Eumalacostraca</taxon>
        <taxon>Eucarida</taxon>
        <taxon>Decapoda</taxon>
        <taxon>Pleocyemata</taxon>
        <taxon>Anomura</taxon>
        <taxon>Galatheoidea</taxon>
        <taxon>Porcellanidae</taxon>
        <taxon>Petrolisthes</taxon>
    </lineage>
</organism>
<keyword evidence="7 9" id="KW-0472">Membrane</keyword>
<evidence type="ECO:0000256" key="8">
    <source>
        <dbReference type="SAM" id="MobiDB-lite"/>
    </source>
</evidence>
<evidence type="ECO:0000313" key="11">
    <source>
        <dbReference type="EMBL" id="KAK3878525.1"/>
    </source>
</evidence>
<feature type="transmembrane region" description="Helical" evidence="9">
    <location>
        <begin position="409"/>
        <end position="430"/>
    </location>
</feature>
<dbReference type="GO" id="GO:0022857">
    <property type="term" value="F:transmembrane transporter activity"/>
    <property type="evidence" value="ECO:0007669"/>
    <property type="project" value="InterPro"/>
</dbReference>
<evidence type="ECO:0000256" key="2">
    <source>
        <dbReference type="ARBA" id="ARBA00022448"/>
    </source>
</evidence>
<feature type="domain" description="Major facilitator superfamily (MFS) profile" evidence="10">
    <location>
        <begin position="125"/>
        <end position="562"/>
    </location>
</feature>
<accession>A0AAE1FRY7</accession>
<evidence type="ECO:0000256" key="1">
    <source>
        <dbReference type="ARBA" id="ARBA00004651"/>
    </source>
</evidence>
<dbReference type="InterPro" id="IPR005828">
    <property type="entry name" value="MFS_sugar_transport-like"/>
</dbReference>
<keyword evidence="12" id="KW-1185">Reference proteome</keyword>
<reference evidence="11" key="1">
    <citation type="submission" date="2023-10" db="EMBL/GenBank/DDBJ databases">
        <title>Genome assemblies of two species of porcelain crab, Petrolisthes cinctipes and Petrolisthes manimaculis (Anomura: Porcellanidae).</title>
        <authorList>
            <person name="Angst P."/>
        </authorList>
    </citation>
    <scope>NUCLEOTIDE SEQUENCE</scope>
    <source>
        <strain evidence="11">PB745_01</strain>
        <tissue evidence="11">Gill</tissue>
    </source>
</reference>
<keyword evidence="4" id="KW-0762">Sugar transport</keyword>
<feature type="compositionally biased region" description="Basic and acidic residues" evidence="8">
    <location>
        <begin position="34"/>
        <end position="44"/>
    </location>
</feature>
<feature type="transmembrane region" description="Helical" evidence="9">
    <location>
        <begin position="261"/>
        <end position="279"/>
    </location>
</feature>
<evidence type="ECO:0000256" key="5">
    <source>
        <dbReference type="ARBA" id="ARBA00022692"/>
    </source>
</evidence>
<evidence type="ECO:0000256" key="9">
    <source>
        <dbReference type="SAM" id="Phobius"/>
    </source>
</evidence>
<feature type="transmembrane region" description="Helical" evidence="9">
    <location>
        <begin position="173"/>
        <end position="197"/>
    </location>
</feature>
<dbReference type="PROSITE" id="PS50850">
    <property type="entry name" value="MFS"/>
    <property type="match status" value="1"/>
</dbReference>
<dbReference type="PANTHER" id="PTHR48021">
    <property type="match status" value="1"/>
</dbReference>
<feature type="transmembrane region" description="Helical" evidence="9">
    <location>
        <begin position="231"/>
        <end position="249"/>
    </location>
</feature>
<gene>
    <name evidence="11" type="ORF">Pcinc_016868</name>
</gene>
<evidence type="ECO:0000313" key="12">
    <source>
        <dbReference type="Proteomes" id="UP001286313"/>
    </source>
</evidence>
<keyword evidence="2" id="KW-0813">Transport</keyword>
<dbReference type="Pfam" id="PF00083">
    <property type="entry name" value="Sugar_tr"/>
    <property type="match status" value="1"/>
</dbReference>
<name>A0AAE1FRY7_PETCI</name>
<dbReference type="AlphaFoldDB" id="A0AAE1FRY7"/>